<reference evidence="2" key="1">
    <citation type="journal article" date="2024" name="Proc. Natl. Acad. Sci. U.S.A.">
        <title>Extraordinary preservation of gene collinearity over three hundred million years revealed in homosporous lycophytes.</title>
        <authorList>
            <person name="Li C."/>
            <person name="Wickell D."/>
            <person name="Kuo L.Y."/>
            <person name="Chen X."/>
            <person name="Nie B."/>
            <person name="Liao X."/>
            <person name="Peng D."/>
            <person name="Ji J."/>
            <person name="Jenkins J."/>
            <person name="Williams M."/>
            <person name="Shu S."/>
            <person name="Plott C."/>
            <person name="Barry K."/>
            <person name="Rajasekar S."/>
            <person name="Grimwood J."/>
            <person name="Han X."/>
            <person name="Sun S."/>
            <person name="Hou Z."/>
            <person name="He W."/>
            <person name="Dai G."/>
            <person name="Sun C."/>
            <person name="Schmutz J."/>
            <person name="Leebens-Mack J.H."/>
            <person name="Li F.W."/>
            <person name="Wang L."/>
        </authorList>
    </citation>
    <scope>NUCLEOTIDE SEQUENCE [LARGE SCALE GENOMIC DNA]</scope>
    <source>
        <strain evidence="2">cv. PW_Plant_1</strain>
    </source>
</reference>
<proteinExistence type="predicted"/>
<protein>
    <submittedName>
        <fullName evidence="1">Uncharacterized protein</fullName>
    </submittedName>
</protein>
<dbReference type="Proteomes" id="UP001162992">
    <property type="component" value="Chromosome 21"/>
</dbReference>
<sequence length="176" mass="19620">MALMRIAAASSVPTLLKNVEKVPWSYCFRRANRIYEDVDVLAGVGEASMRTSIEGYSETGFLTNDGINHEGSIICLSKFTLLWTPKTVPEITPNSLTLFQLLRPAPEILILGCGRTIQPVSKDVKDFLRSNGIKLEFIDTRNAASTFNFLNEEGRLVAAALLPQGWKNWRRNSCRG</sequence>
<keyword evidence="2" id="KW-1185">Reference proteome</keyword>
<evidence type="ECO:0000313" key="2">
    <source>
        <dbReference type="Proteomes" id="UP001162992"/>
    </source>
</evidence>
<accession>A0ACC2AJW6</accession>
<gene>
    <name evidence="1" type="ORF">O6H91_21G038700</name>
</gene>
<evidence type="ECO:0000313" key="1">
    <source>
        <dbReference type="EMBL" id="KAJ7517741.1"/>
    </source>
</evidence>
<comment type="caution">
    <text evidence="1">The sequence shown here is derived from an EMBL/GenBank/DDBJ whole genome shotgun (WGS) entry which is preliminary data.</text>
</comment>
<name>A0ACC2AJW6_DIPCM</name>
<dbReference type="EMBL" id="CM055112">
    <property type="protein sequence ID" value="KAJ7517741.1"/>
    <property type="molecule type" value="Genomic_DNA"/>
</dbReference>
<organism evidence="1 2">
    <name type="scientific">Diphasiastrum complanatum</name>
    <name type="common">Issler's clubmoss</name>
    <name type="synonym">Lycopodium complanatum</name>
    <dbReference type="NCBI Taxonomy" id="34168"/>
    <lineage>
        <taxon>Eukaryota</taxon>
        <taxon>Viridiplantae</taxon>
        <taxon>Streptophyta</taxon>
        <taxon>Embryophyta</taxon>
        <taxon>Tracheophyta</taxon>
        <taxon>Lycopodiopsida</taxon>
        <taxon>Lycopodiales</taxon>
        <taxon>Lycopodiaceae</taxon>
        <taxon>Lycopodioideae</taxon>
        <taxon>Diphasiastrum</taxon>
    </lineage>
</organism>